<organism evidence="1 2">
    <name type="scientific">Kipferlia bialata</name>
    <dbReference type="NCBI Taxonomy" id="797122"/>
    <lineage>
        <taxon>Eukaryota</taxon>
        <taxon>Metamonada</taxon>
        <taxon>Carpediemonas-like organisms</taxon>
        <taxon>Kipferlia</taxon>
    </lineage>
</organism>
<feature type="non-terminal residue" evidence="1">
    <location>
        <position position="1"/>
    </location>
</feature>
<gene>
    <name evidence="1" type="ORF">KIPB_004451</name>
</gene>
<proteinExistence type="predicted"/>
<evidence type="ECO:0000313" key="1">
    <source>
        <dbReference type="EMBL" id="GIQ83176.1"/>
    </source>
</evidence>
<name>A0A9K3CU15_9EUKA</name>
<dbReference type="AlphaFoldDB" id="A0A9K3CU15"/>
<comment type="caution">
    <text evidence="1">The sequence shown here is derived from an EMBL/GenBank/DDBJ whole genome shotgun (WGS) entry which is preliminary data.</text>
</comment>
<dbReference type="EMBL" id="BDIP01000953">
    <property type="protein sequence ID" value="GIQ83176.1"/>
    <property type="molecule type" value="Genomic_DNA"/>
</dbReference>
<evidence type="ECO:0000313" key="2">
    <source>
        <dbReference type="Proteomes" id="UP000265618"/>
    </source>
</evidence>
<sequence>VYYYINDILSIVTFSQSYKSNLFYLGANWRIPVSQTPPMHLAPYEAVYPQDQLEGKPSKPRFSLIGVLTELLALYRKAIIDKLNHMCRQTCEVTYPRAMAILADLDVSEGISQAPGVSEDSSGKVYTLVPSHYCRLMIKEIETGCKTRIPQVSVQIGRAIAVAFDYVQSLYSAAVKGLAADYPEDFLVIAKNIAKDPVSSDSFTVGQMYKDGVRRSENLYPHVQHLRSSSHCAQLPLPFTVQALSVVSNDVSAFIDNIPGVFTAFKKAIGEDVADAAFVTEVEDSLESVTSHFLGLRKTLATQLTRCVFNGLSVLQYSSRLLTPEWAGNNCLGPVKSDNYLGSALQVLAHSLPNAAEGLNTYSKDIMLRDVSERLVAAYLAGALSRLSSAPTYNHKEAPRQHKHHLQVPSVMRRFLADAQMIDGFFRSEVLPLLEKSSQRVAERVTVKRLDLLRMLPLLATSDSPEGVMKDMCKSIGKVSRVDAKLLLSLRICAESEEMEDTDGILDRCKAVFAPEAALEKKPDGLTRLSFEQKVFLPLRSRKTAAKLSDSIRVIRRKVTKKQDKPEKEVGKAVRHGLSRVVDAVTPSTQGPRGDT</sequence>
<dbReference type="Proteomes" id="UP000265618">
    <property type="component" value="Unassembled WGS sequence"/>
</dbReference>
<protein>
    <submittedName>
        <fullName evidence="1">Uncharacterized protein</fullName>
    </submittedName>
</protein>
<reference evidence="1 2" key="1">
    <citation type="journal article" date="2018" name="PLoS ONE">
        <title>The draft genome of Kipferlia bialata reveals reductive genome evolution in fornicate parasites.</title>
        <authorList>
            <person name="Tanifuji G."/>
            <person name="Takabayashi S."/>
            <person name="Kume K."/>
            <person name="Takagi M."/>
            <person name="Nakayama T."/>
            <person name="Kamikawa R."/>
            <person name="Inagaki Y."/>
            <person name="Hashimoto T."/>
        </authorList>
    </citation>
    <scope>NUCLEOTIDE SEQUENCE [LARGE SCALE GENOMIC DNA]</scope>
    <source>
        <strain evidence="1">NY0173</strain>
    </source>
</reference>
<feature type="non-terminal residue" evidence="1">
    <location>
        <position position="596"/>
    </location>
</feature>
<accession>A0A9K3CU15</accession>
<keyword evidence="2" id="KW-1185">Reference proteome</keyword>